<gene>
    <name evidence="1" type="ORF">TSPGSL018_463</name>
</gene>
<reference evidence="1" key="1">
    <citation type="submission" date="2014-05" db="EMBL/GenBank/DDBJ databases">
        <title>The transcriptome of the halophilic microalga Tetraselmis sp. GSL018 isolated from the Great Salt Lake, Utah.</title>
        <authorList>
            <person name="Jinkerson R.E."/>
            <person name="D'Adamo S."/>
            <person name="Posewitz M.C."/>
        </authorList>
    </citation>
    <scope>NUCLEOTIDE SEQUENCE</scope>
    <source>
        <strain evidence="1">GSL018</strain>
    </source>
</reference>
<protein>
    <submittedName>
        <fullName evidence="1">Uncharacterized protein</fullName>
    </submittedName>
</protein>
<accession>A0A061SK61</accession>
<dbReference type="EMBL" id="GBEZ01000213">
    <property type="protein sequence ID" value="JAC84653.1"/>
    <property type="molecule type" value="Transcribed_RNA"/>
</dbReference>
<sequence length="95" mass="10180">MKRGTSGAAKDDRIKVSHVDSLLFGGRRVRDQDFASTGLETGGASVLETGQLVGSRSDKLAMFEAEDFSVDFFTRAHLGPLSEKGIARDAALRPP</sequence>
<organism evidence="1">
    <name type="scientific">Tetraselmis sp. GSL018</name>
    <dbReference type="NCBI Taxonomy" id="582737"/>
    <lineage>
        <taxon>Eukaryota</taxon>
        <taxon>Viridiplantae</taxon>
        <taxon>Chlorophyta</taxon>
        <taxon>core chlorophytes</taxon>
        <taxon>Chlorodendrophyceae</taxon>
        <taxon>Chlorodendrales</taxon>
        <taxon>Chlorodendraceae</taxon>
        <taxon>Tetraselmis</taxon>
    </lineage>
</organism>
<dbReference type="AlphaFoldDB" id="A0A061SK61"/>
<evidence type="ECO:0000313" key="1">
    <source>
        <dbReference type="EMBL" id="JAC84653.1"/>
    </source>
</evidence>
<name>A0A061SK61_9CHLO</name>
<proteinExistence type="predicted"/>